<organism evidence="3 4">
    <name type="scientific">Isoalcanivorax pacificus W11-5</name>
    <dbReference type="NCBI Taxonomy" id="391936"/>
    <lineage>
        <taxon>Bacteria</taxon>
        <taxon>Pseudomonadati</taxon>
        <taxon>Pseudomonadota</taxon>
        <taxon>Gammaproteobacteria</taxon>
        <taxon>Oceanospirillales</taxon>
        <taxon>Alcanivoracaceae</taxon>
        <taxon>Isoalcanivorax</taxon>
    </lineage>
</organism>
<reference evidence="3 4" key="1">
    <citation type="journal article" date="2012" name="J. Bacteriol.">
        <title>Genome sequence of an alkane-degrading bacterium, Alcanivorax pacificus type strain W11-5, isolated from deep sea sediment.</title>
        <authorList>
            <person name="Lai Q."/>
            <person name="Shao Z."/>
        </authorList>
    </citation>
    <scope>NUCLEOTIDE SEQUENCE [LARGE SCALE GENOMIC DNA]</scope>
    <source>
        <strain evidence="3 4">W11-5</strain>
    </source>
</reference>
<proteinExistence type="predicted"/>
<sequence length="430" mass="46688">MTLRPRLLLDRLRASLWVVPLGIVLGMILLCELLLTLDARYPIELRLMSGAGIAGARDMLQAVASSMITVAGLVFSLTLAVLSQASAQYSSRVLRSFLRDRVNQTVLGVFLGIYTYCLVALRGLGVDDANMPTLTILGGLLAAFAGVVYLIYFIHHIAASLQVENILAAIEAETLPVLRRLYPDDVDPTREPAPIPPCPDDAIAITAPCSGYITDADFTALTTLATDLGGVVYVPHRVGDFVPEGNALAWLAHTSTPDDDTLERLRDAFSQGPQRSLQQDASFGIRQLVDVALKALSPGVNDTTNAIMVLDRLHTLLGELVSRPFPSSLRYVEGELRLVGTRPDFESLLGLALDQIRQCGANNPAVLAHMLGMLGALRLRACSAERVALLQHYARRVLEAAERDVPERLDQEWIRQHASIVLGGTDWISG</sequence>
<dbReference type="GO" id="GO:0016763">
    <property type="term" value="F:pentosyltransferase activity"/>
    <property type="evidence" value="ECO:0007669"/>
    <property type="project" value="InterPro"/>
</dbReference>
<feature type="transmembrane region" description="Helical" evidence="2">
    <location>
        <begin position="12"/>
        <end position="39"/>
    </location>
</feature>
<keyword evidence="2" id="KW-0812">Transmembrane</keyword>
<keyword evidence="4" id="KW-1185">Reference proteome</keyword>
<protein>
    <recommendedName>
        <fullName evidence="5">DUF2254 domain-containing protein</fullName>
    </recommendedName>
</protein>
<evidence type="ECO:0000256" key="1">
    <source>
        <dbReference type="ARBA" id="ARBA00022679"/>
    </source>
</evidence>
<evidence type="ECO:0000313" key="4">
    <source>
        <dbReference type="Proteomes" id="UP000006764"/>
    </source>
</evidence>
<dbReference type="EMBL" id="CP004387">
    <property type="protein sequence ID" value="AJD47231.1"/>
    <property type="molecule type" value="Genomic_DNA"/>
</dbReference>
<dbReference type="SUPFAM" id="SSF54680">
    <property type="entry name" value="Pyrimidine nucleoside phosphorylase C-terminal domain"/>
    <property type="match status" value="1"/>
</dbReference>
<dbReference type="RefSeq" id="WP_008738059.1">
    <property type="nucleotide sequence ID" value="NZ_CP004387.1"/>
</dbReference>
<keyword evidence="2" id="KW-1133">Transmembrane helix</keyword>
<name>A0A0B4XJK4_9GAMM</name>
<feature type="transmembrane region" description="Helical" evidence="2">
    <location>
        <begin position="133"/>
        <end position="154"/>
    </location>
</feature>
<evidence type="ECO:0000256" key="2">
    <source>
        <dbReference type="SAM" id="Phobius"/>
    </source>
</evidence>
<dbReference type="HOGENOM" id="CLU_032303_1_0_6"/>
<evidence type="ECO:0000313" key="3">
    <source>
        <dbReference type="EMBL" id="AJD47231.1"/>
    </source>
</evidence>
<dbReference type="InterPro" id="IPR036566">
    <property type="entry name" value="PYNP-like_C_sf"/>
</dbReference>
<feature type="transmembrane region" description="Helical" evidence="2">
    <location>
        <begin position="102"/>
        <end position="121"/>
    </location>
</feature>
<dbReference type="Proteomes" id="UP000006764">
    <property type="component" value="Chromosome"/>
</dbReference>
<dbReference type="Pfam" id="PF10011">
    <property type="entry name" value="DUF2254"/>
    <property type="match status" value="1"/>
</dbReference>
<keyword evidence="2" id="KW-0472">Membrane</keyword>
<dbReference type="InterPro" id="IPR018723">
    <property type="entry name" value="DUF2254_membrane"/>
</dbReference>
<dbReference type="OrthoDB" id="2955631at2"/>
<feature type="transmembrane region" description="Helical" evidence="2">
    <location>
        <begin position="59"/>
        <end position="82"/>
    </location>
</feature>
<gene>
    <name evidence="3" type="ORF">S7S_04045</name>
</gene>
<keyword evidence="1" id="KW-0808">Transferase</keyword>
<evidence type="ECO:0008006" key="5">
    <source>
        <dbReference type="Google" id="ProtNLM"/>
    </source>
</evidence>
<dbReference type="AlphaFoldDB" id="A0A0B4XJK4"/>
<dbReference type="STRING" id="391936.S7S_04045"/>
<dbReference type="KEGG" id="apac:S7S_04045"/>
<dbReference type="GO" id="GO:0006213">
    <property type="term" value="P:pyrimidine nucleoside metabolic process"/>
    <property type="evidence" value="ECO:0007669"/>
    <property type="project" value="InterPro"/>
</dbReference>
<accession>A0A0B4XJK4</accession>